<evidence type="ECO:0000256" key="5">
    <source>
        <dbReference type="SAM" id="Phobius"/>
    </source>
</evidence>
<sequence length="393" mass="41775">MWGGGSQAIFNNMLAVDNFALFFKLLFLAIAALVILASVDYVSKFARFRGEYYALVLLSTLGMMLMAATAELIAIYVALELTSISLYILAGFLKDPKSTEASLKYLLLGAVASAVLLYGMALVFGFTGETHLGEIARTIQVMPPQALLASPALILGIVLLVAGFGFKIAAVPFHMWVPDVYEGAPTPITAYLSVGSKAAGFAIILRVFYSAFGLPEWLSLDWGLIFAVLGAIGMTLGNVVAISQTNIKRMLGYSSIAQAGYLMVGLATVGLSPAADILGRSGLLFFLASYALTNLGAFIAIIAISGKLNSDLIDHYSGMGKRAPLLALALTLCLISLIGLPPAAGFMAKFYIFSGAVHHGLLWLVIIAVINSVISAYYYLRVVKVMWLGQPAS</sequence>
<dbReference type="InterPro" id="IPR010096">
    <property type="entry name" value="NADH-Q_OxRdtase_suN/2"/>
</dbReference>
<comment type="caution">
    <text evidence="7">The sequence shown here is derived from an EMBL/GenBank/DDBJ whole genome shotgun (WGS) entry which is preliminary data.</text>
</comment>
<feature type="transmembrane region" description="Helical" evidence="5">
    <location>
        <begin position="360"/>
        <end position="380"/>
    </location>
</feature>
<dbReference type="HAMAP" id="MF_00445">
    <property type="entry name" value="NDH1_NuoN_1"/>
    <property type="match status" value="1"/>
</dbReference>
<feature type="transmembrane region" description="Helical" evidence="5">
    <location>
        <begin position="250"/>
        <end position="271"/>
    </location>
</feature>
<feature type="transmembrane region" description="Helical" evidence="5">
    <location>
        <begin position="105"/>
        <end position="126"/>
    </location>
</feature>
<dbReference type="Pfam" id="PF00361">
    <property type="entry name" value="Proton_antipo_M"/>
    <property type="match status" value="1"/>
</dbReference>
<organism evidence="7">
    <name type="scientific">marine sediment metagenome</name>
    <dbReference type="NCBI Taxonomy" id="412755"/>
    <lineage>
        <taxon>unclassified sequences</taxon>
        <taxon>metagenomes</taxon>
        <taxon>ecological metagenomes</taxon>
    </lineage>
</organism>
<keyword evidence="4 5" id="KW-0472">Membrane</keyword>
<feature type="transmembrane region" description="Helical" evidence="5">
    <location>
        <begin position="73"/>
        <end position="93"/>
    </location>
</feature>
<dbReference type="GO" id="GO:0008137">
    <property type="term" value="F:NADH dehydrogenase (ubiquinone) activity"/>
    <property type="evidence" value="ECO:0007669"/>
    <property type="project" value="InterPro"/>
</dbReference>
<name>X1MTM3_9ZZZZ</name>
<feature type="non-terminal residue" evidence="7">
    <location>
        <position position="393"/>
    </location>
</feature>
<reference evidence="7" key="1">
    <citation type="journal article" date="2014" name="Front. Microbiol.">
        <title>High frequency of phylogenetically diverse reductive dehalogenase-homologous genes in deep subseafloor sedimentary metagenomes.</title>
        <authorList>
            <person name="Kawai M."/>
            <person name="Futagami T."/>
            <person name="Toyoda A."/>
            <person name="Takaki Y."/>
            <person name="Nishi S."/>
            <person name="Hori S."/>
            <person name="Arai W."/>
            <person name="Tsubouchi T."/>
            <person name="Morono Y."/>
            <person name="Uchiyama I."/>
            <person name="Ito T."/>
            <person name="Fujiyama A."/>
            <person name="Inagaki F."/>
            <person name="Takami H."/>
        </authorList>
    </citation>
    <scope>NUCLEOTIDE SEQUENCE</scope>
    <source>
        <strain evidence="7">Expedition CK06-06</strain>
    </source>
</reference>
<evidence type="ECO:0000256" key="4">
    <source>
        <dbReference type="ARBA" id="ARBA00023136"/>
    </source>
</evidence>
<feature type="transmembrane region" description="Helical" evidence="5">
    <location>
        <begin position="283"/>
        <end position="304"/>
    </location>
</feature>
<evidence type="ECO:0000256" key="2">
    <source>
        <dbReference type="ARBA" id="ARBA00022692"/>
    </source>
</evidence>
<dbReference type="AlphaFoldDB" id="X1MTM3"/>
<proteinExistence type="inferred from homology"/>
<keyword evidence="2 5" id="KW-0812">Transmembrane</keyword>
<evidence type="ECO:0000256" key="1">
    <source>
        <dbReference type="ARBA" id="ARBA00004141"/>
    </source>
</evidence>
<dbReference type="NCBIfam" id="TIGR01770">
    <property type="entry name" value="NDH_I_N"/>
    <property type="match status" value="1"/>
</dbReference>
<dbReference type="PANTHER" id="PTHR22773">
    <property type="entry name" value="NADH DEHYDROGENASE"/>
    <property type="match status" value="1"/>
</dbReference>
<feature type="transmembrane region" description="Helical" evidence="5">
    <location>
        <begin position="146"/>
        <end position="169"/>
    </location>
</feature>
<feature type="transmembrane region" description="Helical" evidence="5">
    <location>
        <begin position="325"/>
        <end position="348"/>
    </location>
</feature>
<feature type="transmembrane region" description="Helical" evidence="5">
    <location>
        <begin position="20"/>
        <end position="39"/>
    </location>
</feature>
<accession>X1MTM3</accession>
<feature type="domain" description="NADH:quinone oxidoreductase/Mrp antiporter transmembrane" evidence="6">
    <location>
        <begin position="71"/>
        <end position="375"/>
    </location>
</feature>
<dbReference type="InterPro" id="IPR001750">
    <property type="entry name" value="ND/Mrp_TM"/>
</dbReference>
<comment type="subcellular location">
    <subcellularLocation>
        <location evidence="1">Membrane</location>
        <topology evidence="1">Multi-pass membrane protein</topology>
    </subcellularLocation>
</comment>
<evidence type="ECO:0000259" key="6">
    <source>
        <dbReference type="Pfam" id="PF00361"/>
    </source>
</evidence>
<feature type="transmembrane region" description="Helical" evidence="5">
    <location>
        <begin position="51"/>
        <end position="67"/>
    </location>
</feature>
<evidence type="ECO:0000256" key="3">
    <source>
        <dbReference type="ARBA" id="ARBA00022989"/>
    </source>
</evidence>
<dbReference type="PRINTS" id="PR01434">
    <property type="entry name" value="NADHDHGNASE5"/>
</dbReference>
<protein>
    <recommendedName>
        <fullName evidence="6">NADH:quinone oxidoreductase/Mrp antiporter transmembrane domain-containing protein</fullName>
    </recommendedName>
</protein>
<keyword evidence="3 5" id="KW-1133">Transmembrane helix</keyword>
<evidence type="ECO:0000313" key="7">
    <source>
        <dbReference type="EMBL" id="GAI09754.1"/>
    </source>
</evidence>
<dbReference type="GO" id="GO:0042773">
    <property type="term" value="P:ATP synthesis coupled electron transport"/>
    <property type="evidence" value="ECO:0007669"/>
    <property type="project" value="InterPro"/>
</dbReference>
<feature type="transmembrane region" description="Helical" evidence="5">
    <location>
        <begin position="190"/>
        <end position="212"/>
    </location>
</feature>
<dbReference type="GO" id="GO:0016020">
    <property type="term" value="C:membrane"/>
    <property type="evidence" value="ECO:0007669"/>
    <property type="project" value="UniProtKB-SubCell"/>
</dbReference>
<dbReference type="EMBL" id="BARV01007569">
    <property type="protein sequence ID" value="GAI09754.1"/>
    <property type="molecule type" value="Genomic_DNA"/>
</dbReference>
<gene>
    <name evidence="7" type="ORF">S06H3_15384</name>
</gene>
<feature type="transmembrane region" description="Helical" evidence="5">
    <location>
        <begin position="224"/>
        <end position="243"/>
    </location>
</feature>